<reference evidence="1 2" key="1">
    <citation type="submission" date="2019-08" db="EMBL/GenBank/DDBJ databases">
        <authorList>
            <person name="Alioto T."/>
            <person name="Alioto T."/>
            <person name="Gomez Garrido J."/>
        </authorList>
    </citation>
    <scope>NUCLEOTIDE SEQUENCE [LARGE SCALE GENOMIC DNA]</scope>
</reference>
<name>A0A5E4NQ48_9HEMI</name>
<dbReference type="AlphaFoldDB" id="A0A5E4NQ48"/>
<dbReference type="Proteomes" id="UP000325440">
    <property type="component" value="Unassembled WGS sequence"/>
</dbReference>
<evidence type="ECO:0000313" key="2">
    <source>
        <dbReference type="Proteomes" id="UP000325440"/>
    </source>
</evidence>
<dbReference type="OrthoDB" id="8196546at2759"/>
<sequence>MWCWRRMEKISWIERITNEEVLRTVEEKRTLIDVIRERRWKMVGHAMRHPEELHNIIL</sequence>
<keyword evidence="2" id="KW-1185">Reference proteome</keyword>
<evidence type="ECO:0000313" key="1">
    <source>
        <dbReference type="EMBL" id="VVC45927.1"/>
    </source>
</evidence>
<dbReference type="EMBL" id="CABPRJ010002420">
    <property type="protein sequence ID" value="VVC45927.1"/>
    <property type="molecule type" value="Genomic_DNA"/>
</dbReference>
<gene>
    <name evidence="1" type="ORF">CINCED_3A006856</name>
</gene>
<accession>A0A5E4NQ48</accession>
<proteinExistence type="predicted"/>
<organism evidence="1 2">
    <name type="scientific">Cinara cedri</name>
    <dbReference type="NCBI Taxonomy" id="506608"/>
    <lineage>
        <taxon>Eukaryota</taxon>
        <taxon>Metazoa</taxon>
        <taxon>Ecdysozoa</taxon>
        <taxon>Arthropoda</taxon>
        <taxon>Hexapoda</taxon>
        <taxon>Insecta</taxon>
        <taxon>Pterygota</taxon>
        <taxon>Neoptera</taxon>
        <taxon>Paraneoptera</taxon>
        <taxon>Hemiptera</taxon>
        <taxon>Sternorrhyncha</taxon>
        <taxon>Aphidomorpha</taxon>
        <taxon>Aphidoidea</taxon>
        <taxon>Aphididae</taxon>
        <taxon>Lachninae</taxon>
        <taxon>Cinara</taxon>
    </lineage>
</organism>
<protein>
    <submittedName>
        <fullName evidence="1">Uncharacterized protein</fullName>
    </submittedName>
</protein>